<gene>
    <name evidence="13" type="ORF">DI555_04735</name>
</gene>
<keyword evidence="10" id="KW-0732">Signal</keyword>
<dbReference type="AlphaFoldDB" id="A0A2W5NUM9"/>
<evidence type="ECO:0000313" key="13">
    <source>
        <dbReference type="EMBL" id="PZQ56654.1"/>
    </source>
</evidence>
<dbReference type="Gene3D" id="2.170.130.10">
    <property type="entry name" value="TonB-dependent receptor, plug domain"/>
    <property type="match status" value="1"/>
</dbReference>
<keyword evidence="6 8" id="KW-0472">Membrane</keyword>
<dbReference type="InterPro" id="IPR036942">
    <property type="entry name" value="Beta-barrel_TonB_sf"/>
</dbReference>
<dbReference type="PROSITE" id="PS52016">
    <property type="entry name" value="TONB_DEPENDENT_REC_3"/>
    <property type="match status" value="1"/>
</dbReference>
<keyword evidence="5 9" id="KW-0798">TonB box</keyword>
<dbReference type="PANTHER" id="PTHR40980:SF3">
    <property type="entry name" value="TONB-DEPENDENT RECEPTOR-LIKE BETA-BARREL DOMAIN-CONTAINING PROTEIN"/>
    <property type="match status" value="1"/>
</dbReference>
<evidence type="ECO:0000259" key="12">
    <source>
        <dbReference type="Pfam" id="PF07715"/>
    </source>
</evidence>
<dbReference type="PANTHER" id="PTHR40980">
    <property type="entry name" value="PLUG DOMAIN-CONTAINING PROTEIN"/>
    <property type="match status" value="1"/>
</dbReference>
<feature type="domain" description="TonB-dependent receptor plug" evidence="12">
    <location>
        <begin position="81"/>
        <end position="185"/>
    </location>
</feature>
<reference evidence="13 14" key="1">
    <citation type="submission" date="2017-08" db="EMBL/GenBank/DDBJ databases">
        <title>Infants hospitalized years apart are colonized by the same room-sourced microbial strains.</title>
        <authorList>
            <person name="Brooks B."/>
            <person name="Olm M.R."/>
            <person name="Firek B.A."/>
            <person name="Baker R."/>
            <person name="Thomas B.C."/>
            <person name="Morowitz M.J."/>
            <person name="Banfield J.F."/>
        </authorList>
    </citation>
    <scope>NUCLEOTIDE SEQUENCE [LARGE SCALE GENOMIC DNA]</scope>
    <source>
        <strain evidence="13">S2_005_002_R2_33</strain>
    </source>
</reference>
<comment type="caution">
    <text evidence="13">The sequence shown here is derived from an EMBL/GenBank/DDBJ whole genome shotgun (WGS) entry which is preliminary data.</text>
</comment>
<comment type="subcellular location">
    <subcellularLocation>
        <location evidence="1 8">Cell outer membrane</location>
        <topology evidence="1 8">Multi-pass membrane protein</topology>
    </subcellularLocation>
</comment>
<dbReference type="Gene3D" id="2.40.170.20">
    <property type="entry name" value="TonB-dependent receptor, beta-barrel domain"/>
    <property type="match status" value="1"/>
</dbReference>
<keyword evidence="4 8" id="KW-0812">Transmembrane</keyword>
<dbReference type="InterPro" id="IPR000531">
    <property type="entry name" value="Beta-barrel_TonB"/>
</dbReference>
<dbReference type="NCBIfam" id="TIGR01782">
    <property type="entry name" value="TonB-Xanth-Caul"/>
    <property type="match status" value="1"/>
</dbReference>
<evidence type="ECO:0000313" key="14">
    <source>
        <dbReference type="Proteomes" id="UP000249082"/>
    </source>
</evidence>
<feature type="chain" id="PRO_5016105980" evidence="10">
    <location>
        <begin position="29"/>
        <end position="973"/>
    </location>
</feature>
<sequence length="973" mass="103443">MRSNRISVRAVLLGAAALSGLVAPAAFAQDAAADPAATADTAAAPQDSANEPTAEDIIVTGIRASLQSATNAKRDAVTFGDSIFAEDIGKLPATNLAETLNRMPGVRLNRDINGEGTQIAIRGLGPSFTRVLLNGSQLQVASDGGTNGGSANREVDLDFFPSELFTRLDLAKSPTPSTLEGGIAGTVNLRNARPFDKEGTHITAVAQGQYTDSNGKISPRGALVASHTTDTFGILVGVAGVKTKTRVDGFETVGWGDGSLGAGDAGNNNWNWASVVPANAGHGLVAGQPVDVVATSGLTRSQLSTALLPRLGRNSLTTGDRSRISALAALEWRPTDELHFALDGIWAKSKRNYNKVNMNWQVRNSGPGTGAQATGGMIPIDLTVDDNGVVTSGTFANSSFFLEASEFKQTTKFWNINPSLTWQPSDTVKVEASANWSKSEFFREQPTFAFQTAPNSGVDVYYDNTGAANRPLITTNVDLNDPNLGWQWYRQNIQLVRRSTETKGAHLDTTIGDDQFSIKIGGAYDRAQRSIRAYDNSTAYQLSVCGTGCTGATGTVPTTAIAQYLKQFPVNNFGHLASGSVGYNAFVVPDFDALKAATDYASYRDSAPEARGAVTGGATGDMDETVWGAYFELNGVTQLFGRDLHANAGMRYAHTRQVVVGPSQVGTTIIDISSKSNYDNFLPSINLTYDLLDNVKLRASASRTMTRPDAGQILPGITFSDPSALVATAGNPDLTPYTSDNFDIGGEVYTGGIGYVGLSAFMKNIQGFTETQVTSASFGSLNIPFDSLIATQQDALRNRAAATGVAINDLPITVNRPINLSDLKIKGLEVTWVQPLDFLFQGLGFSANGTYLKQSSSSGLVATGVSPYSYNLQGFYENGGLSVSLNYVWNDKSIAVNGPQNNIPGAALRSDARGQLDLSAGYQLPFLDKAVRLTLDVLNITNEPIRTTFEYSNAAYSVYYPGRQVLLGLRANF</sequence>
<evidence type="ECO:0000256" key="9">
    <source>
        <dbReference type="RuleBase" id="RU003357"/>
    </source>
</evidence>
<feature type="domain" description="TonB-dependent receptor-like beta-barrel" evidence="11">
    <location>
        <begin position="461"/>
        <end position="940"/>
    </location>
</feature>
<evidence type="ECO:0000256" key="10">
    <source>
        <dbReference type="SAM" id="SignalP"/>
    </source>
</evidence>
<accession>A0A2W5NUM9</accession>
<feature type="signal peptide" evidence="10">
    <location>
        <begin position="1"/>
        <end position="28"/>
    </location>
</feature>
<protein>
    <submittedName>
        <fullName evidence="13">TonB-dependent receptor</fullName>
    </submittedName>
</protein>
<evidence type="ECO:0000256" key="6">
    <source>
        <dbReference type="ARBA" id="ARBA00023136"/>
    </source>
</evidence>
<comment type="similarity">
    <text evidence="8 9">Belongs to the TonB-dependent receptor family.</text>
</comment>
<evidence type="ECO:0000256" key="8">
    <source>
        <dbReference type="PROSITE-ProRule" id="PRU01360"/>
    </source>
</evidence>
<dbReference type="InterPro" id="IPR037066">
    <property type="entry name" value="Plug_dom_sf"/>
</dbReference>
<dbReference type="Pfam" id="PF07715">
    <property type="entry name" value="Plug"/>
    <property type="match status" value="1"/>
</dbReference>
<keyword evidence="2 8" id="KW-0813">Transport</keyword>
<keyword evidence="3 8" id="KW-1134">Transmembrane beta strand</keyword>
<dbReference type="InterPro" id="IPR012910">
    <property type="entry name" value="Plug_dom"/>
</dbReference>
<keyword evidence="13" id="KW-0675">Receptor</keyword>
<evidence type="ECO:0000259" key="11">
    <source>
        <dbReference type="Pfam" id="PF00593"/>
    </source>
</evidence>
<evidence type="ECO:0000256" key="7">
    <source>
        <dbReference type="ARBA" id="ARBA00023237"/>
    </source>
</evidence>
<evidence type="ECO:0000256" key="5">
    <source>
        <dbReference type="ARBA" id="ARBA00023077"/>
    </source>
</evidence>
<dbReference type="InterPro" id="IPR010104">
    <property type="entry name" value="TonB_rcpt_bac"/>
</dbReference>
<dbReference type="EMBL" id="QFPX01000003">
    <property type="protein sequence ID" value="PZQ56654.1"/>
    <property type="molecule type" value="Genomic_DNA"/>
</dbReference>
<evidence type="ECO:0000256" key="3">
    <source>
        <dbReference type="ARBA" id="ARBA00022452"/>
    </source>
</evidence>
<keyword evidence="7 8" id="KW-0998">Cell outer membrane</keyword>
<dbReference type="Pfam" id="PF00593">
    <property type="entry name" value="TonB_dep_Rec_b-barrel"/>
    <property type="match status" value="1"/>
</dbReference>
<dbReference type="Proteomes" id="UP000249082">
    <property type="component" value="Unassembled WGS sequence"/>
</dbReference>
<proteinExistence type="inferred from homology"/>
<evidence type="ECO:0000256" key="2">
    <source>
        <dbReference type="ARBA" id="ARBA00022448"/>
    </source>
</evidence>
<evidence type="ECO:0000256" key="1">
    <source>
        <dbReference type="ARBA" id="ARBA00004571"/>
    </source>
</evidence>
<name>A0A2W5NUM9_9SPHN</name>
<dbReference type="SUPFAM" id="SSF56935">
    <property type="entry name" value="Porins"/>
    <property type="match status" value="1"/>
</dbReference>
<organism evidence="13 14">
    <name type="scientific">Novosphingobium pentaromativorans</name>
    <dbReference type="NCBI Taxonomy" id="205844"/>
    <lineage>
        <taxon>Bacteria</taxon>
        <taxon>Pseudomonadati</taxon>
        <taxon>Pseudomonadota</taxon>
        <taxon>Alphaproteobacteria</taxon>
        <taxon>Sphingomonadales</taxon>
        <taxon>Sphingomonadaceae</taxon>
        <taxon>Novosphingobium</taxon>
    </lineage>
</organism>
<dbReference type="GO" id="GO:0009279">
    <property type="term" value="C:cell outer membrane"/>
    <property type="evidence" value="ECO:0007669"/>
    <property type="project" value="UniProtKB-SubCell"/>
</dbReference>
<dbReference type="InterPro" id="IPR039426">
    <property type="entry name" value="TonB-dep_rcpt-like"/>
</dbReference>
<evidence type="ECO:0000256" key="4">
    <source>
        <dbReference type="ARBA" id="ARBA00022692"/>
    </source>
</evidence>